<evidence type="ECO:0000313" key="2">
    <source>
        <dbReference type="EMBL" id="AKF03336.1"/>
    </source>
</evidence>
<sequence length="45" mass="4924">MDAREHAAPLFTLGAGPRSHDHNGFRGLTWRNGGRWGGGRQPGRL</sequence>
<dbReference type="AlphaFoldDB" id="A0A0F6VZ56"/>
<evidence type="ECO:0000256" key="1">
    <source>
        <dbReference type="SAM" id="MobiDB-lite"/>
    </source>
</evidence>
<accession>A0A0F6VZ56</accession>
<dbReference type="KEGG" id="samy:DB32_000485"/>
<protein>
    <submittedName>
        <fullName evidence="2">Uncharacterized protein</fullName>
    </submittedName>
</protein>
<feature type="region of interest" description="Disordered" evidence="1">
    <location>
        <begin position="1"/>
        <end position="45"/>
    </location>
</feature>
<keyword evidence="3" id="KW-1185">Reference proteome</keyword>
<dbReference type="Proteomes" id="UP000034883">
    <property type="component" value="Chromosome"/>
</dbReference>
<dbReference type="EMBL" id="CP011125">
    <property type="protein sequence ID" value="AKF03336.1"/>
    <property type="molecule type" value="Genomic_DNA"/>
</dbReference>
<feature type="compositionally biased region" description="Gly residues" evidence="1">
    <location>
        <begin position="34"/>
        <end position="45"/>
    </location>
</feature>
<dbReference type="STRING" id="927083.DB32_000485"/>
<reference evidence="2 3" key="1">
    <citation type="submission" date="2015-03" db="EMBL/GenBank/DDBJ databases">
        <title>Genome assembly of Sandaracinus amylolyticus DSM 53668.</title>
        <authorList>
            <person name="Sharma G."/>
            <person name="Subramanian S."/>
        </authorList>
    </citation>
    <scope>NUCLEOTIDE SEQUENCE [LARGE SCALE GENOMIC DNA]</scope>
    <source>
        <strain evidence="2 3">DSM 53668</strain>
    </source>
</reference>
<name>A0A0F6VZ56_9BACT</name>
<proteinExistence type="predicted"/>
<evidence type="ECO:0000313" key="3">
    <source>
        <dbReference type="Proteomes" id="UP000034883"/>
    </source>
</evidence>
<gene>
    <name evidence="2" type="ORF">DB32_000485</name>
</gene>
<organism evidence="2 3">
    <name type="scientific">Sandaracinus amylolyticus</name>
    <dbReference type="NCBI Taxonomy" id="927083"/>
    <lineage>
        <taxon>Bacteria</taxon>
        <taxon>Pseudomonadati</taxon>
        <taxon>Myxococcota</taxon>
        <taxon>Polyangia</taxon>
        <taxon>Polyangiales</taxon>
        <taxon>Sandaracinaceae</taxon>
        <taxon>Sandaracinus</taxon>
    </lineage>
</organism>